<organism evidence="2 3">
    <name type="scientific">Dissophora globulifera</name>
    <dbReference type="NCBI Taxonomy" id="979702"/>
    <lineage>
        <taxon>Eukaryota</taxon>
        <taxon>Fungi</taxon>
        <taxon>Fungi incertae sedis</taxon>
        <taxon>Mucoromycota</taxon>
        <taxon>Mortierellomycotina</taxon>
        <taxon>Mortierellomycetes</taxon>
        <taxon>Mortierellales</taxon>
        <taxon>Mortierellaceae</taxon>
        <taxon>Dissophora</taxon>
    </lineage>
</organism>
<feature type="region of interest" description="Disordered" evidence="1">
    <location>
        <begin position="146"/>
        <end position="165"/>
    </location>
</feature>
<dbReference type="AlphaFoldDB" id="A0A9P6UV21"/>
<proteinExistence type="predicted"/>
<evidence type="ECO:0000313" key="3">
    <source>
        <dbReference type="Proteomes" id="UP000738325"/>
    </source>
</evidence>
<feature type="compositionally biased region" description="Polar residues" evidence="1">
    <location>
        <begin position="146"/>
        <end position="158"/>
    </location>
</feature>
<reference evidence="2" key="1">
    <citation type="journal article" date="2020" name="Fungal Divers.">
        <title>Resolving the Mortierellaceae phylogeny through synthesis of multi-gene phylogenetics and phylogenomics.</title>
        <authorList>
            <person name="Vandepol N."/>
            <person name="Liber J."/>
            <person name="Desiro A."/>
            <person name="Na H."/>
            <person name="Kennedy M."/>
            <person name="Barry K."/>
            <person name="Grigoriev I.V."/>
            <person name="Miller A.N."/>
            <person name="O'Donnell K."/>
            <person name="Stajich J.E."/>
            <person name="Bonito G."/>
        </authorList>
    </citation>
    <scope>NUCLEOTIDE SEQUENCE</scope>
    <source>
        <strain evidence="2">REB-010B</strain>
    </source>
</reference>
<evidence type="ECO:0000313" key="2">
    <source>
        <dbReference type="EMBL" id="KAG0320880.1"/>
    </source>
</evidence>
<evidence type="ECO:0000256" key="1">
    <source>
        <dbReference type="SAM" id="MobiDB-lite"/>
    </source>
</evidence>
<gene>
    <name evidence="2" type="ORF">BGZ99_004274</name>
</gene>
<dbReference type="EMBL" id="JAAAIP010000265">
    <property type="protein sequence ID" value="KAG0320880.1"/>
    <property type="molecule type" value="Genomic_DNA"/>
</dbReference>
<feature type="compositionally biased region" description="Low complexity" evidence="1">
    <location>
        <begin position="18"/>
        <end position="35"/>
    </location>
</feature>
<accession>A0A9P6UV21</accession>
<sequence length="205" mass="22742">MLSKFDRYMAQRERLRSARTSASLTSSASSKPSLSQPLDSPRGVYPATKKTAGLIPKLFKRTSDSNQSSSRDRKRSPHRHLEPQMTALTTPSLSQSSLSSEKDIHSSSPRLSVHIQAQGCSSSNREKYEFSGASIPSSSYNANLTRVTVNPTPCSSQKEQQDRWREDWLKPSGAIHSMFRDRPSKFNCPHCGAVKVVSDIQFVPG</sequence>
<feature type="non-terminal residue" evidence="2">
    <location>
        <position position="205"/>
    </location>
</feature>
<comment type="caution">
    <text evidence="2">The sequence shown here is derived from an EMBL/GenBank/DDBJ whole genome shotgun (WGS) entry which is preliminary data.</text>
</comment>
<dbReference type="OrthoDB" id="1882956at2759"/>
<dbReference type="Proteomes" id="UP000738325">
    <property type="component" value="Unassembled WGS sequence"/>
</dbReference>
<feature type="region of interest" description="Disordered" evidence="1">
    <location>
        <begin position="1"/>
        <end position="118"/>
    </location>
</feature>
<feature type="compositionally biased region" description="Basic and acidic residues" evidence="1">
    <location>
        <begin position="1"/>
        <end position="16"/>
    </location>
</feature>
<protein>
    <submittedName>
        <fullName evidence="2">Uncharacterized protein</fullName>
    </submittedName>
</protein>
<keyword evidence="3" id="KW-1185">Reference proteome</keyword>
<name>A0A9P6UV21_9FUNG</name>